<dbReference type="RefSeq" id="WP_025608065.1">
    <property type="nucleotide sequence ID" value="NZ_CP021235.1"/>
</dbReference>
<organism evidence="2 3">
    <name type="scientific">Pontibacter actiniarum</name>
    <dbReference type="NCBI Taxonomy" id="323450"/>
    <lineage>
        <taxon>Bacteria</taxon>
        <taxon>Pseudomonadati</taxon>
        <taxon>Bacteroidota</taxon>
        <taxon>Cytophagia</taxon>
        <taxon>Cytophagales</taxon>
        <taxon>Hymenobacteraceae</taxon>
        <taxon>Pontibacter</taxon>
    </lineage>
</organism>
<reference evidence="3" key="1">
    <citation type="submission" date="2017-05" db="EMBL/GenBank/DDBJ databases">
        <authorList>
            <person name="Ray J."/>
            <person name="Price M."/>
            <person name="Deutschbauer A."/>
        </authorList>
    </citation>
    <scope>NUCLEOTIDE SEQUENCE [LARGE SCALE GENOMIC DNA]</scope>
    <source>
        <strain evidence="3">DSM 19842</strain>
    </source>
</reference>
<protein>
    <submittedName>
        <fullName evidence="2">Uncharacterized protein</fullName>
    </submittedName>
</protein>
<evidence type="ECO:0000313" key="3">
    <source>
        <dbReference type="Proteomes" id="UP000266292"/>
    </source>
</evidence>
<feature type="chain" id="PRO_5010995007" evidence="1">
    <location>
        <begin position="26"/>
        <end position="139"/>
    </location>
</feature>
<dbReference type="OrthoDB" id="886805at2"/>
<gene>
    <name evidence="2" type="ORF">CA264_14190</name>
</gene>
<dbReference type="KEGG" id="pact:CA264_14190"/>
<feature type="signal peptide" evidence="1">
    <location>
        <begin position="1"/>
        <end position="25"/>
    </location>
</feature>
<evidence type="ECO:0000313" key="2">
    <source>
        <dbReference type="EMBL" id="ARS36489.1"/>
    </source>
</evidence>
<name>A0A1X9YUD8_9BACT</name>
<keyword evidence="1" id="KW-0732">Signal</keyword>
<dbReference type="AlphaFoldDB" id="A0A1X9YUD8"/>
<sequence>MRNPHTTYAKVLLIGALAFSFAAEAAHYTFADAPASSLKKAASQDTMQQWQKKLLGPYANIDMLSAYNLRSAYISLLEHAHAQHSGWSDADWQQAKAVLDKMDSKKGTLESQLTLDDKAKIKVMQAEFRALETAGNVRD</sequence>
<keyword evidence="3" id="KW-1185">Reference proteome</keyword>
<dbReference type="EMBL" id="CP021235">
    <property type="protein sequence ID" value="ARS36489.1"/>
    <property type="molecule type" value="Genomic_DNA"/>
</dbReference>
<dbReference type="Proteomes" id="UP000266292">
    <property type="component" value="Chromosome"/>
</dbReference>
<evidence type="ECO:0000256" key="1">
    <source>
        <dbReference type="SAM" id="SignalP"/>
    </source>
</evidence>
<proteinExistence type="predicted"/>
<accession>A0A1X9YUD8</accession>